<dbReference type="InterPro" id="IPR018712">
    <property type="entry name" value="Tle1-like_cat"/>
</dbReference>
<feature type="domain" description="T6SS Phospholipase effector Tle1-like catalytic" evidence="1">
    <location>
        <begin position="18"/>
        <end position="87"/>
    </location>
</feature>
<proteinExistence type="predicted"/>
<reference evidence="2" key="1">
    <citation type="journal article" date="2011" name="Environ. Microbiol.">
        <title>Time-series analyses of Monterey Bay coastal microbial picoplankton using a 'genome proxy' microarray.</title>
        <authorList>
            <person name="Rich V.I."/>
            <person name="Pham V.D."/>
            <person name="Eppley J."/>
            <person name="Shi Y."/>
            <person name="DeLong E.F."/>
        </authorList>
    </citation>
    <scope>NUCLEOTIDE SEQUENCE</scope>
</reference>
<evidence type="ECO:0000259" key="1">
    <source>
        <dbReference type="Pfam" id="PF09994"/>
    </source>
</evidence>
<dbReference type="AlphaFoldDB" id="E0XW06"/>
<dbReference type="Pfam" id="PF09994">
    <property type="entry name" value="T6SS_Tle1-like_cat"/>
    <property type="match status" value="1"/>
</dbReference>
<accession>E0XW06</accession>
<dbReference type="PANTHER" id="PTHR33840:SF1">
    <property type="entry name" value="TLE1 PHOSPHOLIPASE DOMAIN-CONTAINING PROTEIN"/>
    <property type="match status" value="1"/>
</dbReference>
<dbReference type="EMBL" id="GU474894">
    <property type="protein sequence ID" value="ADI18597.1"/>
    <property type="molecule type" value="Genomic_DNA"/>
</dbReference>
<dbReference type="PANTHER" id="PTHR33840">
    <property type="match status" value="1"/>
</dbReference>
<organism evidence="2">
    <name type="scientific">uncultured Oceanospirillales bacterium HF4000_23O15</name>
    <dbReference type="NCBI Taxonomy" id="710746"/>
    <lineage>
        <taxon>Bacteria</taxon>
        <taxon>Pseudomonadati</taxon>
        <taxon>Pseudomonadota</taxon>
        <taxon>Gammaproteobacteria</taxon>
        <taxon>Oceanospirillales</taxon>
        <taxon>environmental samples</taxon>
    </lineage>
</organism>
<sequence length="111" mass="12511">MLKGRLTQKSIPHIIEHEEHLALYFRGIGNDDDSSMLGSFYYGVFGGSEKRIRDHAYVSIVEHYRKGDRISIFGFSRGAASARLLASDLKKKASQNLLRFTPSEKRISPPA</sequence>
<protein>
    <recommendedName>
        <fullName evidence="1">T6SS Phospholipase effector Tle1-like catalytic domain-containing protein</fullName>
    </recommendedName>
</protein>
<evidence type="ECO:0000313" key="2">
    <source>
        <dbReference type="EMBL" id="ADI18597.1"/>
    </source>
</evidence>
<name>E0XW06_9GAMM</name>
<dbReference type="SUPFAM" id="SSF53474">
    <property type="entry name" value="alpha/beta-Hydrolases"/>
    <property type="match status" value="1"/>
</dbReference>
<dbReference type="InterPro" id="IPR029058">
    <property type="entry name" value="AB_hydrolase_fold"/>
</dbReference>